<dbReference type="InterPro" id="IPR050364">
    <property type="entry name" value="Cytochrome_P450_fung"/>
</dbReference>
<evidence type="ECO:0000256" key="1">
    <source>
        <dbReference type="ARBA" id="ARBA00001971"/>
    </source>
</evidence>
<comment type="similarity">
    <text evidence="3 10">Belongs to the cytochrome P450 family.</text>
</comment>
<dbReference type="GO" id="GO:0004497">
    <property type="term" value="F:monooxygenase activity"/>
    <property type="evidence" value="ECO:0007669"/>
    <property type="project" value="UniProtKB-KW"/>
</dbReference>
<keyword evidence="13" id="KW-1185">Reference proteome</keyword>
<comment type="cofactor">
    <cofactor evidence="1 9">
        <name>heme</name>
        <dbReference type="ChEBI" id="CHEBI:30413"/>
    </cofactor>
</comment>
<evidence type="ECO:0000256" key="2">
    <source>
        <dbReference type="ARBA" id="ARBA00005179"/>
    </source>
</evidence>
<keyword evidence="11" id="KW-0812">Transmembrane</keyword>
<evidence type="ECO:0000256" key="7">
    <source>
        <dbReference type="ARBA" id="ARBA00023004"/>
    </source>
</evidence>
<dbReference type="GO" id="GO:0020037">
    <property type="term" value="F:heme binding"/>
    <property type="evidence" value="ECO:0007669"/>
    <property type="project" value="InterPro"/>
</dbReference>
<name>A0A9P6L502_9AGAM</name>
<feature type="transmembrane region" description="Helical" evidence="11">
    <location>
        <begin position="6"/>
        <end position="24"/>
    </location>
</feature>
<sequence>MWNHLSYISLALPLFIAFPVWYWSKKRSKNTLSYPPGPKAYPLIGNLLDFPLSVPFWEGLASLSKQYETDVLRLKLPGMEMVVLNTSETISELLDQRSAIYSDKVREFRSHISDARFSERAMTFMPYGPRWRMHRKLFNDFISASTAKDHDVNQAKVVSDLLINLHREPETFREHINLLTGSLALSIAYGIRADTPHNEFILMYEKMLKTAQEGLVPGTFLVDMFPFLRHLPSWFPGVQFHAFANKVKTDLHIAITRPVEHVAEKLKSGVDIDPSMASTCLENLDDLGQKGIDIEVIRNTLGIVYAGRLCFTNSTLSSFFLAMARSTEIMRTAQCQLDSVLGGARLPDHSDIDDLPYIVAIVKETLRWAPPAPIGTTHRLMEDDVYRGMFIPGGATVIENIWAVCYDETAYPEPHKYNPARFLDENGRIDSSVKDPEARVFGSGRRICPGRHLALRMLYLTIARILATFDIFPADKDGRPSVPEARYNKSLLREPMPFECVVNPRSEQAVKLIYDAVAIHQ</sequence>
<evidence type="ECO:0000256" key="3">
    <source>
        <dbReference type="ARBA" id="ARBA00010617"/>
    </source>
</evidence>
<dbReference type="GO" id="GO:0016705">
    <property type="term" value="F:oxidoreductase activity, acting on paired donors, with incorporation or reduction of molecular oxygen"/>
    <property type="evidence" value="ECO:0007669"/>
    <property type="project" value="InterPro"/>
</dbReference>
<evidence type="ECO:0000256" key="11">
    <source>
        <dbReference type="SAM" id="Phobius"/>
    </source>
</evidence>
<protein>
    <submittedName>
        <fullName evidence="12">Cytochrome P450</fullName>
    </submittedName>
</protein>
<reference evidence="12" key="1">
    <citation type="journal article" date="2020" name="Nat. Commun.">
        <title>Large-scale genome sequencing of mycorrhizal fungi provides insights into the early evolution of symbiotic traits.</title>
        <authorList>
            <person name="Miyauchi S."/>
            <person name="Kiss E."/>
            <person name="Kuo A."/>
            <person name="Drula E."/>
            <person name="Kohler A."/>
            <person name="Sanchez-Garcia M."/>
            <person name="Morin E."/>
            <person name="Andreopoulos B."/>
            <person name="Barry K.W."/>
            <person name="Bonito G."/>
            <person name="Buee M."/>
            <person name="Carver A."/>
            <person name="Chen C."/>
            <person name="Cichocki N."/>
            <person name="Clum A."/>
            <person name="Culley D."/>
            <person name="Crous P.W."/>
            <person name="Fauchery L."/>
            <person name="Girlanda M."/>
            <person name="Hayes R.D."/>
            <person name="Keri Z."/>
            <person name="LaButti K."/>
            <person name="Lipzen A."/>
            <person name="Lombard V."/>
            <person name="Magnuson J."/>
            <person name="Maillard F."/>
            <person name="Murat C."/>
            <person name="Nolan M."/>
            <person name="Ohm R.A."/>
            <person name="Pangilinan J."/>
            <person name="Pereira M.F."/>
            <person name="Perotto S."/>
            <person name="Peter M."/>
            <person name="Pfister S."/>
            <person name="Riley R."/>
            <person name="Sitrit Y."/>
            <person name="Stielow J.B."/>
            <person name="Szollosi G."/>
            <person name="Zifcakova L."/>
            <person name="Stursova M."/>
            <person name="Spatafora J.W."/>
            <person name="Tedersoo L."/>
            <person name="Vaario L.M."/>
            <person name="Yamada A."/>
            <person name="Yan M."/>
            <person name="Wang P."/>
            <person name="Xu J."/>
            <person name="Bruns T."/>
            <person name="Baldrian P."/>
            <person name="Vilgalys R."/>
            <person name="Dunand C."/>
            <person name="Henrissat B."/>
            <person name="Grigoriev I.V."/>
            <person name="Hibbett D."/>
            <person name="Nagy L.G."/>
            <person name="Martin F.M."/>
        </authorList>
    </citation>
    <scope>NUCLEOTIDE SEQUENCE</scope>
    <source>
        <strain evidence="12">UH-Tt-Lm1</strain>
    </source>
</reference>
<dbReference type="PRINTS" id="PR00463">
    <property type="entry name" value="EP450I"/>
</dbReference>
<evidence type="ECO:0000256" key="4">
    <source>
        <dbReference type="ARBA" id="ARBA00022617"/>
    </source>
</evidence>
<dbReference type="InterPro" id="IPR036396">
    <property type="entry name" value="Cyt_P450_sf"/>
</dbReference>
<proteinExistence type="inferred from homology"/>
<evidence type="ECO:0000256" key="6">
    <source>
        <dbReference type="ARBA" id="ARBA00023002"/>
    </source>
</evidence>
<dbReference type="PANTHER" id="PTHR46300">
    <property type="entry name" value="P450, PUTATIVE (EUROFUNG)-RELATED-RELATED"/>
    <property type="match status" value="1"/>
</dbReference>
<gene>
    <name evidence="12" type="ORF">BJ322DRAFT_1008603</name>
</gene>
<feature type="binding site" description="axial binding residue" evidence="9">
    <location>
        <position position="448"/>
    </location>
    <ligand>
        <name>heme</name>
        <dbReference type="ChEBI" id="CHEBI:30413"/>
    </ligand>
    <ligandPart>
        <name>Fe</name>
        <dbReference type="ChEBI" id="CHEBI:18248"/>
    </ligandPart>
</feature>
<dbReference type="PANTHER" id="PTHR46300:SF7">
    <property type="entry name" value="P450, PUTATIVE (EUROFUNG)-RELATED"/>
    <property type="match status" value="1"/>
</dbReference>
<dbReference type="InterPro" id="IPR002401">
    <property type="entry name" value="Cyt_P450_E_grp-I"/>
</dbReference>
<keyword evidence="11" id="KW-0472">Membrane</keyword>
<evidence type="ECO:0000313" key="13">
    <source>
        <dbReference type="Proteomes" id="UP000736335"/>
    </source>
</evidence>
<dbReference type="Pfam" id="PF00067">
    <property type="entry name" value="p450"/>
    <property type="match status" value="1"/>
</dbReference>
<keyword evidence="5 9" id="KW-0479">Metal-binding</keyword>
<reference evidence="12" key="2">
    <citation type="submission" date="2020-11" db="EMBL/GenBank/DDBJ databases">
        <authorList>
            <consortium name="DOE Joint Genome Institute"/>
            <person name="Kuo A."/>
            <person name="Miyauchi S."/>
            <person name="Kiss E."/>
            <person name="Drula E."/>
            <person name="Kohler A."/>
            <person name="Sanchez-Garcia M."/>
            <person name="Andreopoulos B."/>
            <person name="Barry K.W."/>
            <person name="Bonito G."/>
            <person name="Buee M."/>
            <person name="Carver A."/>
            <person name="Chen C."/>
            <person name="Cichocki N."/>
            <person name="Clum A."/>
            <person name="Culley D."/>
            <person name="Crous P.W."/>
            <person name="Fauchery L."/>
            <person name="Girlanda M."/>
            <person name="Hayes R."/>
            <person name="Keri Z."/>
            <person name="Labutti K."/>
            <person name="Lipzen A."/>
            <person name="Lombard V."/>
            <person name="Magnuson J."/>
            <person name="Maillard F."/>
            <person name="Morin E."/>
            <person name="Murat C."/>
            <person name="Nolan M."/>
            <person name="Ohm R."/>
            <person name="Pangilinan J."/>
            <person name="Pereira M."/>
            <person name="Perotto S."/>
            <person name="Peter M."/>
            <person name="Riley R."/>
            <person name="Sitrit Y."/>
            <person name="Stielow B."/>
            <person name="Szollosi G."/>
            <person name="Zifcakova L."/>
            <person name="Stursova M."/>
            <person name="Spatafora J.W."/>
            <person name="Tedersoo L."/>
            <person name="Vaario L.-M."/>
            <person name="Yamada A."/>
            <person name="Yan M."/>
            <person name="Wang P."/>
            <person name="Xu J."/>
            <person name="Bruns T."/>
            <person name="Baldrian P."/>
            <person name="Vilgalys R."/>
            <person name="Henrissat B."/>
            <person name="Grigoriev I.V."/>
            <person name="Hibbett D."/>
            <person name="Nagy L.G."/>
            <person name="Martin F.M."/>
        </authorList>
    </citation>
    <scope>NUCLEOTIDE SEQUENCE</scope>
    <source>
        <strain evidence="12">UH-Tt-Lm1</strain>
    </source>
</reference>
<dbReference type="EMBL" id="WIUZ02000010">
    <property type="protein sequence ID" value="KAF9783497.1"/>
    <property type="molecule type" value="Genomic_DNA"/>
</dbReference>
<accession>A0A9P6L502</accession>
<dbReference type="SUPFAM" id="SSF48264">
    <property type="entry name" value="Cytochrome P450"/>
    <property type="match status" value="1"/>
</dbReference>
<dbReference type="AlphaFoldDB" id="A0A9P6L502"/>
<keyword evidence="7 9" id="KW-0408">Iron</keyword>
<evidence type="ECO:0000256" key="8">
    <source>
        <dbReference type="ARBA" id="ARBA00023033"/>
    </source>
</evidence>
<keyword evidence="4 9" id="KW-0349">Heme</keyword>
<dbReference type="InterPro" id="IPR017972">
    <property type="entry name" value="Cyt_P450_CS"/>
</dbReference>
<organism evidence="12 13">
    <name type="scientific">Thelephora terrestris</name>
    <dbReference type="NCBI Taxonomy" id="56493"/>
    <lineage>
        <taxon>Eukaryota</taxon>
        <taxon>Fungi</taxon>
        <taxon>Dikarya</taxon>
        <taxon>Basidiomycota</taxon>
        <taxon>Agaricomycotina</taxon>
        <taxon>Agaricomycetes</taxon>
        <taxon>Thelephorales</taxon>
        <taxon>Thelephoraceae</taxon>
        <taxon>Thelephora</taxon>
    </lineage>
</organism>
<dbReference type="GO" id="GO:0005506">
    <property type="term" value="F:iron ion binding"/>
    <property type="evidence" value="ECO:0007669"/>
    <property type="project" value="InterPro"/>
</dbReference>
<comment type="caution">
    <text evidence="12">The sequence shown here is derived from an EMBL/GenBank/DDBJ whole genome shotgun (WGS) entry which is preliminary data.</text>
</comment>
<evidence type="ECO:0000313" key="12">
    <source>
        <dbReference type="EMBL" id="KAF9783497.1"/>
    </source>
</evidence>
<evidence type="ECO:0000256" key="9">
    <source>
        <dbReference type="PIRSR" id="PIRSR602401-1"/>
    </source>
</evidence>
<dbReference type="InterPro" id="IPR001128">
    <property type="entry name" value="Cyt_P450"/>
</dbReference>
<comment type="pathway">
    <text evidence="2">Secondary metabolite biosynthesis.</text>
</comment>
<dbReference type="OrthoDB" id="2789670at2759"/>
<keyword evidence="6 10" id="KW-0560">Oxidoreductase</keyword>
<evidence type="ECO:0000256" key="5">
    <source>
        <dbReference type="ARBA" id="ARBA00022723"/>
    </source>
</evidence>
<dbReference type="Gene3D" id="1.10.630.10">
    <property type="entry name" value="Cytochrome P450"/>
    <property type="match status" value="1"/>
</dbReference>
<dbReference type="Proteomes" id="UP000736335">
    <property type="component" value="Unassembled WGS sequence"/>
</dbReference>
<keyword evidence="11" id="KW-1133">Transmembrane helix</keyword>
<evidence type="ECO:0000256" key="10">
    <source>
        <dbReference type="RuleBase" id="RU000461"/>
    </source>
</evidence>
<keyword evidence="8 10" id="KW-0503">Monooxygenase</keyword>
<dbReference type="PROSITE" id="PS00086">
    <property type="entry name" value="CYTOCHROME_P450"/>
    <property type="match status" value="1"/>
</dbReference>
<dbReference type="CDD" id="cd11065">
    <property type="entry name" value="CYP64-like"/>
    <property type="match status" value="1"/>
</dbReference>